<dbReference type="Proteomes" id="UP000602510">
    <property type="component" value="Unassembled WGS sequence"/>
</dbReference>
<comment type="caution">
    <text evidence="2">The sequence shown here is derived from an EMBL/GenBank/DDBJ whole genome shotgun (WGS) entry which is preliminary data.</text>
</comment>
<accession>A0A833SV62</accession>
<feature type="compositionally biased region" description="Low complexity" evidence="1">
    <location>
        <begin position="9"/>
        <end position="23"/>
    </location>
</feature>
<gene>
    <name evidence="2" type="ORF">GN244_ATG15542</name>
</gene>
<keyword evidence="3" id="KW-1185">Reference proteome</keyword>
<reference evidence="2" key="1">
    <citation type="submission" date="2020-04" db="EMBL/GenBank/DDBJ databases">
        <title>Hybrid Assembly of Korean Phytophthora infestans isolates.</title>
        <authorList>
            <person name="Prokchorchik M."/>
            <person name="Lee Y."/>
            <person name="Seo J."/>
            <person name="Cho J.-H."/>
            <person name="Park Y.-E."/>
            <person name="Jang D.-C."/>
            <person name="Im J.-S."/>
            <person name="Choi J.-G."/>
            <person name="Park H.-J."/>
            <person name="Lee G.-B."/>
            <person name="Lee Y.-G."/>
            <person name="Hong S.-Y."/>
            <person name="Cho K."/>
            <person name="Sohn K.H."/>
        </authorList>
    </citation>
    <scope>NUCLEOTIDE SEQUENCE</scope>
    <source>
        <strain evidence="2">KR_1_A1</strain>
    </source>
</reference>
<feature type="region of interest" description="Disordered" evidence="1">
    <location>
        <begin position="1"/>
        <end position="26"/>
    </location>
</feature>
<name>A0A833SV62_PHYIN</name>
<organism evidence="2 3">
    <name type="scientific">Phytophthora infestans</name>
    <name type="common">Potato late blight agent</name>
    <name type="synonym">Botrytis infestans</name>
    <dbReference type="NCBI Taxonomy" id="4787"/>
    <lineage>
        <taxon>Eukaryota</taxon>
        <taxon>Sar</taxon>
        <taxon>Stramenopiles</taxon>
        <taxon>Oomycota</taxon>
        <taxon>Peronosporomycetes</taxon>
        <taxon>Peronosporales</taxon>
        <taxon>Peronosporaceae</taxon>
        <taxon>Phytophthora</taxon>
    </lineage>
</organism>
<evidence type="ECO:0000313" key="3">
    <source>
        <dbReference type="Proteomes" id="UP000602510"/>
    </source>
</evidence>
<sequence length="419" mass="48090">MDTDGRMHSSPGESASWSSASSATGDERAIYGQQATAPWPLFQNEPLFDDEVKIENFEIDKKQLDEVKAARRRQYHKEVVARSRLRHKMSTAAIQQQEQVLGRKLRVLLQQTGHQVTQRSESTVVPNYGGQELHQYAEQVAVQERILLENKELRRRIEAHSKLYDAIEKESAQSNIGECVKGVEDLPELSTGGTNSWIYFDDDEDPIYFVPLTKKNCEKVVRTVFQRTLNLYSDGSNILRFQFVKTVRLVDDSMDAIVNRTWDAFHDPKKFASIYSTPVTTRVIQKVTDDMTVLIQNAPVQSDHKRNIRYFNILARARGLTAQNERVVALLKTIMSPTDCQGVGDITAQLHEIEWMKRGISYLLLTEEPTRTDARTVRLHYGCDYECVSEEHARCLMVEVLSIACRWERLVLPSHRLTF</sequence>
<evidence type="ECO:0000256" key="1">
    <source>
        <dbReference type="SAM" id="MobiDB-lite"/>
    </source>
</evidence>
<evidence type="ECO:0000313" key="2">
    <source>
        <dbReference type="EMBL" id="KAF4032610.1"/>
    </source>
</evidence>
<dbReference type="EMBL" id="WSZM01000476">
    <property type="protein sequence ID" value="KAF4032610.1"/>
    <property type="molecule type" value="Genomic_DNA"/>
</dbReference>
<protein>
    <submittedName>
        <fullName evidence="2">Uncharacterized protein</fullName>
    </submittedName>
</protein>
<proteinExistence type="predicted"/>
<dbReference type="AlphaFoldDB" id="A0A833SV62"/>